<keyword evidence="2" id="KW-1185">Reference proteome</keyword>
<comment type="caution">
    <text evidence="1">The sequence shown here is derived from an EMBL/GenBank/DDBJ whole genome shotgun (WGS) entry which is preliminary data.</text>
</comment>
<evidence type="ECO:0000313" key="2">
    <source>
        <dbReference type="Proteomes" id="UP001386955"/>
    </source>
</evidence>
<protein>
    <submittedName>
        <fullName evidence="1">Uncharacterized protein</fullName>
    </submittedName>
</protein>
<gene>
    <name evidence="1" type="ORF">VNO78_03564</name>
</gene>
<evidence type="ECO:0000313" key="1">
    <source>
        <dbReference type="EMBL" id="KAK7412116.1"/>
    </source>
</evidence>
<proteinExistence type="predicted"/>
<dbReference type="EMBL" id="JAYMYS010000001">
    <property type="protein sequence ID" value="KAK7412116.1"/>
    <property type="molecule type" value="Genomic_DNA"/>
</dbReference>
<dbReference type="Proteomes" id="UP001386955">
    <property type="component" value="Unassembled WGS sequence"/>
</dbReference>
<sequence>MITRSLQNARSGVVLYAIQGVISNRCFSLSDSSIIQNRHIPCVIFPLGGIVACLKNVIWFGVLEFQLSKMQILWCPYYKLIDLLIVSLEGLE</sequence>
<organism evidence="1 2">
    <name type="scientific">Psophocarpus tetragonolobus</name>
    <name type="common">Winged bean</name>
    <name type="synonym">Dolichos tetragonolobus</name>
    <dbReference type="NCBI Taxonomy" id="3891"/>
    <lineage>
        <taxon>Eukaryota</taxon>
        <taxon>Viridiplantae</taxon>
        <taxon>Streptophyta</taxon>
        <taxon>Embryophyta</taxon>
        <taxon>Tracheophyta</taxon>
        <taxon>Spermatophyta</taxon>
        <taxon>Magnoliopsida</taxon>
        <taxon>eudicotyledons</taxon>
        <taxon>Gunneridae</taxon>
        <taxon>Pentapetalae</taxon>
        <taxon>rosids</taxon>
        <taxon>fabids</taxon>
        <taxon>Fabales</taxon>
        <taxon>Fabaceae</taxon>
        <taxon>Papilionoideae</taxon>
        <taxon>50 kb inversion clade</taxon>
        <taxon>NPAAA clade</taxon>
        <taxon>indigoferoid/millettioid clade</taxon>
        <taxon>Phaseoleae</taxon>
        <taxon>Psophocarpus</taxon>
    </lineage>
</organism>
<reference evidence="1 2" key="1">
    <citation type="submission" date="2024-01" db="EMBL/GenBank/DDBJ databases">
        <title>The genomes of 5 underutilized Papilionoideae crops provide insights into root nodulation and disease resistanc.</title>
        <authorList>
            <person name="Jiang F."/>
        </authorList>
    </citation>
    <scope>NUCLEOTIDE SEQUENCE [LARGE SCALE GENOMIC DNA]</scope>
    <source>
        <strain evidence="1">DUOXIRENSHENG_FW03</strain>
        <tissue evidence="1">Leaves</tissue>
    </source>
</reference>
<accession>A0AAN9T0S0</accession>
<name>A0AAN9T0S0_PSOTE</name>
<dbReference type="AlphaFoldDB" id="A0AAN9T0S0"/>